<evidence type="ECO:0000256" key="1">
    <source>
        <dbReference type="ARBA" id="ARBA00004685"/>
    </source>
</evidence>
<dbReference type="AlphaFoldDB" id="A0A9P6VSR3"/>
<evidence type="ECO:0000313" key="4">
    <source>
        <dbReference type="EMBL" id="KAG0652930.1"/>
    </source>
</evidence>
<evidence type="ECO:0000256" key="2">
    <source>
        <dbReference type="ARBA" id="ARBA00035112"/>
    </source>
</evidence>
<dbReference type="PANTHER" id="PTHR33365">
    <property type="entry name" value="YALI0B05434P"/>
    <property type="match status" value="1"/>
</dbReference>
<evidence type="ECO:0000256" key="3">
    <source>
        <dbReference type="SAM" id="SignalP"/>
    </source>
</evidence>
<dbReference type="Proteomes" id="UP000785200">
    <property type="component" value="Unassembled WGS sequence"/>
</dbReference>
<comment type="similarity">
    <text evidence="2">Belongs to the ustYa family.</text>
</comment>
<accession>A0A9P6VSR3</accession>
<keyword evidence="3" id="KW-0732">Signal</keyword>
<feature type="signal peptide" evidence="3">
    <location>
        <begin position="1"/>
        <end position="17"/>
    </location>
</feature>
<dbReference type="OrthoDB" id="3687641at2759"/>
<organism evidence="4 5">
    <name type="scientific">Hyphodiscus hymeniophilus</name>
    <dbReference type="NCBI Taxonomy" id="353542"/>
    <lineage>
        <taxon>Eukaryota</taxon>
        <taxon>Fungi</taxon>
        <taxon>Dikarya</taxon>
        <taxon>Ascomycota</taxon>
        <taxon>Pezizomycotina</taxon>
        <taxon>Leotiomycetes</taxon>
        <taxon>Helotiales</taxon>
        <taxon>Hyphodiscaceae</taxon>
        <taxon>Hyphodiscus</taxon>
    </lineage>
</organism>
<dbReference type="EMBL" id="VNKQ01000002">
    <property type="protein sequence ID" value="KAG0652930.1"/>
    <property type="molecule type" value="Genomic_DNA"/>
</dbReference>
<dbReference type="PANTHER" id="PTHR33365:SF4">
    <property type="entry name" value="CYCLOCHLOROTINE BIOSYNTHESIS PROTEIN O"/>
    <property type="match status" value="1"/>
</dbReference>
<name>A0A9P6VSR3_9HELO</name>
<dbReference type="Pfam" id="PF11807">
    <property type="entry name" value="UstYa"/>
    <property type="match status" value="1"/>
</dbReference>
<protein>
    <submittedName>
        <fullName evidence="4">Oxidase ustYa</fullName>
    </submittedName>
</protein>
<reference evidence="4" key="1">
    <citation type="submission" date="2019-07" db="EMBL/GenBank/DDBJ databases">
        <title>Hyphodiscus hymeniophilus genome sequencing and assembly.</title>
        <authorList>
            <person name="Kramer G."/>
            <person name="Nodwell J."/>
        </authorList>
    </citation>
    <scope>NUCLEOTIDE SEQUENCE</scope>
    <source>
        <strain evidence="4">ATCC 34498</strain>
    </source>
</reference>
<proteinExistence type="inferred from homology"/>
<comment type="pathway">
    <text evidence="1">Mycotoxin biosynthesis.</text>
</comment>
<gene>
    <name evidence="4" type="ORF">D0Z07_0458</name>
</gene>
<keyword evidence="5" id="KW-1185">Reference proteome</keyword>
<feature type="chain" id="PRO_5040288416" evidence="3">
    <location>
        <begin position="18"/>
        <end position="223"/>
    </location>
</feature>
<comment type="caution">
    <text evidence="4">The sequence shown here is derived from an EMBL/GenBank/DDBJ whole genome shotgun (WGS) entry which is preliminary data.</text>
</comment>
<sequence length="223" mass="24703">MALVNIALGCIMATSIGLIAHESSNCGPKSVTQSLEPYSPALKAVIPVIKKFKAEPKFHSEELEAAWDRLLGPNNGIVALNEEEISRLSKTSHGPIHSEPEPFKHLYVISMYQQLHCLNTVRKSLQREDFLGDLSDEVFQHQTNQCLDFLRQAIQCHGDVSMLHLSDQANSGSDTSPFVNPHSVARFGKASVSWDVEHSCRALAPIEQWVAEHQPGKDVELDV</sequence>
<evidence type="ECO:0000313" key="5">
    <source>
        <dbReference type="Proteomes" id="UP000785200"/>
    </source>
</evidence>
<dbReference type="InterPro" id="IPR021765">
    <property type="entry name" value="UstYa-like"/>
</dbReference>
<dbReference type="GO" id="GO:0043386">
    <property type="term" value="P:mycotoxin biosynthetic process"/>
    <property type="evidence" value="ECO:0007669"/>
    <property type="project" value="InterPro"/>
</dbReference>